<evidence type="ECO:0000259" key="1">
    <source>
        <dbReference type="Pfam" id="PF05076"/>
    </source>
</evidence>
<name>A0A0G3H3S9_9CORY</name>
<reference evidence="2 3" key="1">
    <citation type="journal article" date="2015" name="Genome Announc.">
        <title>Complete Genome Sequence of the Type Strain Corynebacterium mustelae DSM 45274, Isolated from Various Tissues of a Male Ferret with Lethal Sepsis.</title>
        <authorList>
            <person name="Ruckert C."/>
            <person name="Eimer J."/>
            <person name="Winkler A."/>
            <person name="Tauch A."/>
        </authorList>
    </citation>
    <scope>NUCLEOTIDE SEQUENCE [LARGE SCALE GENOMIC DNA]</scope>
    <source>
        <strain evidence="2 3">DSM 45274</strain>
    </source>
</reference>
<dbReference type="AlphaFoldDB" id="A0A0G3H3S9"/>
<protein>
    <submittedName>
        <fullName evidence="2">Suppressor of fused protein (SUFU)</fullName>
    </submittedName>
</protein>
<dbReference type="Pfam" id="PF05076">
    <property type="entry name" value="SUFU"/>
    <property type="match status" value="1"/>
</dbReference>
<gene>
    <name evidence="2" type="ORF">CMUST_07065</name>
</gene>
<proteinExistence type="predicted"/>
<dbReference type="PATRIC" id="fig|571915.4.peg.1507"/>
<dbReference type="GO" id="GO:0005737">
    <property type="term" value="C:cytoplasm"/>
    <property type="evidence" value="ECO:0007669"/>
    <property type="project" value="TreeGrafter"/>
</dbReference>
<dbReference type="KEGG" id="cmv:CMUST_07065"/>
<dbReference type="PANTHER" id="PTHR10928:SF2">
    <property type="entry name" value="SUPPRESSOR OF FUSED HOMOLOG"/>
    <property type="match status" value="1"/>
</dbReference>
<dbReference type="PANTHER" id="PTHR10928">
    <property type="entry name" value="SUPPRESSOR OF FUSED"/>
    <property type="match status" value="1"/>
</dbReference>
<organism evidence="2 3">
    <name type="scientific">Corynebacterium mustelae</name>
    <dbReference type="NCBI Taxonomy" id="571915"/>
    <lineage>
        <taxon>Bacteria</taxon>
        <taxon>Bacillati</taxon>
        <taxon>Actinomycetota</taxon>
        <taxon>Actinomycetes</taxon>
        <taxon>Mycobacteriales</taxon>
        <taxon>Corynebacteriaceae</taxon>
        <taxon>Corynebacterium</taxon>
    </lineage>
</organism>
<evidence type="ECO:0000313" key="3">
    <source>
        <dbReference type="Proteomes" id="UP000035199"/>
    </source>
</evidence>
<dbReference type="InterPro" id="IPR007768">
    <property type="entry name" value="Suppressor_of_fused"/>
</dbReference>
<sequence length="226" mass="25679">MTQKNPYHMTQAECEKKLAEDETWAPGWEAIDRAFEALYPGQEPDHFAPIIPAMLGGDSYLDGKSIYTSPNGYKHFVTYGFTYLYADPEHLSDGENGFGFELTFKLADVKDDGLWVMDLLENLAGYVFDSGRVFEPYQFIKGSGESIHIGAESDITAAITVPDTEAQPQWSALGRTEFVQLYGITEKEVEWLMERNSQDAVRELAERIRKYNPHFVTDMSRTKSYV</sequence>
<keyword evidence="3" id="KW-1185">Reference proteome</keyword>
<evidence type="ECO:0000313" key="2">
    <source>
        <dbReference type="EMBL" id="AKK05747.1"/>
    </source>
</evidence>
<dbReference type="SUPFAM" id="SSF103359">
    <property type="entry name" value="Suppressor of Fused, N-terminal domain"/>
    <property type="match status" value="1"/>
</dbReference>
<dbReference type="InterPro" id="IPR037181">
    <property type="entry name" value="SUFU_N"/>
</dbReference>
<accession>A0A0G3H3S9</accession>
<dbReference type="Proteomes" id="UP000035199">
    <property type="component" value="Chromosome"/>
</dbReference>
<dbReference type="RefSeq" id="WP_201779229.1">
    <property type="nucleotide sequence ID" value="NZ_CP011542.1"/>
</dbReference>
<reference evidence="3" key="2">
    <citation type="submission" date="2015-05" db="EMBL/GenBank/DDBJ databases">
        <title>Complete genome sequence of Corynebacterium mustelae DSM 45274, isolated from various tissues of a male ferret with lethal sepsis.</title>
        <authorList>
            <person name="Ruckert C."/>
            <person name="Albersmeier A."/>
            <person name="Winkler A."/>
            <person name="Tauch A."/>
        </authorList>
    </citation>
    <scope>NUCLEOTIDE SEQUENCE [LARGE SCALE GENOMIC DNA]</scope>
    <source>
        <strain evidence="3">DSM 45274</strain>
    </source>
</reference>
<dbReference type="InterPro" id="IPR020941">
    <property type="entry name" value="SUFU-like_domain"/>
</dbReference>
<dbReference type="STRING" id="571915.CMUST_07065"/>
<dbReference type="EMBL" id="CP011542">
    <property type="protein sequence ID" value="AKK05747.1"/>
    <property type="molecule type" value="Genomic_DNA"/>
</dbReference>
<feature type="domain" description="Suppressor of fused-like" evidence="1">
    <location>
        <begin position="59"/>
        <end position="221"/>
    </location>
</feature>